<dbReference type="EMBL" id="KF483846">
    <property type="protein sequence ID" value="AHC55028.1"/>
    <property type="molecule type" value="Genomic_DNA"/>
</dbReference>
<name>V9SDQ5_9VIRU</name>
<sequence>MSAFGDSPDPTQVYVAAISSGMATGAQSFVPMWFVGTKKGDVRTTFGKRMRVPINSLFFGTNWSTYRFERAKGGDWQPICTSSHKTPQESEKDACCLVNSLPFRCQRRHWIIHHHQSHPSQRGWF</sequence>
<reference evidence="1 2" key="1">
    <citation type="journal article" date="2014" name="Arch. Virol.">
        <title>Complete genome sequence of Tunisvirus, a new member of the proposed family Marseilleviridae.</title>
        <authorList>
            <person name="Aherfi S."/>
            <person name="Boughalmi M."/>
            <person name="Pagnier I."/>
            <person name="Fournous G."/>
            <person name="La Scola B."/>
            <person name="Raoult D."/>
            <person name="Colson P."/>
        </authorList>
    </citation>
    <scope>NUCLEOTIDE SEQUENCE [LARGE SCALE GENOMIC DNA]</scope>
    <source>
        <strain evidence="1 2">U484</strain>
    </source>
</reference>
<dbReference type="Proteomes" id="UP000232615">
    <property type="component" value="Segment"/>
</dbReference>
<accession>V9SDQ5</accession>
<protein>
    <submittedName>
        <fullName evidence="1">Uncharacterized protein</fullName>
    </submittedName>
</protein>
<evidence type="ECO:0000313" key="1">
    <source>
        <dbReference type="EMBL" id="AHC55028.1"/>
    </source>
</evidence>
<proteinExistence type="predicted"/>
<keyword evidence="2" id="KW-1185">Reference proteome</keyword>
<gene>
    <name evidence="1" type="ORF">TNS_ORF310</name>
</gene>
<evidence type="ECO:0000313" key="2">
    <source>
        <dbReference type="Proteomes" id="UP000232615"/>
    </source>
</evidence>
<organism evidence="1 2">
    <name type="scientific">Tunisvirus fontaine2</name>
    <dbReference type="NCBI Taxonomy" id="1421067"/>
    <lineage>
        <taxon>Viruses</taxon>
        <taxon>Varidnaviria</taxon>
        <taxon>Bamfordvirae</taxon>
        <taxon>Nucleocytoviricota</taxon>
        <taxon>Megaviricetes</taxon>
        <taxon>Pimascovirales</taxon>
        <taxon>Pimascovirales incertae sedis</taxon>
        <taxon>Marseilleviridae</taxon>
        <taxon>Losannavirus</taxon>
        <taxon>Losannavirus tunisense</taxon>
    </lineage>
</organism>